<sequence>MKSPKSNGSSNNKFTISEFGYYKQCSRFLPTERASEFSTQDAIIYDRLRQAGMKRNQALKFCKGQHCKIDSTQQKHGPPGFKIFNTKIDKLKQLNGWQMVGRLNYEQSMREEYSNDSEWQIQDQNKEEQEKMEQLKQFYTDLDLKYSFNEMDSQETLTKLRSLSTEQQYRSRVPQYQLKDVKNKMMYYEMAEYILQLKKPPNTLIQELNVFDDTIPLVRQEYFDIQPKYIEKATPFYPKQNCEKRSKLLKELTRAYTGNITITEPAEEIKKVSQFLQFWLLDFLTNQILIIVIMLRDLNSKHQMNLFSQVQMILINKVPRKQNKDVVQ</sequence>
<reference evidence="1" key="1">
    <citation type="submission" date="2021-01" db="EMBL/GenBank/DDBJ databases">
        <authorList>
            <consortium name="Genoscope - CEA"/>
            <person name="William W."/>
        </authorList>
    </citation>
    <scope>NUCLEOTIDE SEQUENCE</scope>
</reference>
<dbReference type="OrthoDB" id="299647at2759"/>
<organism evidence="1 2">
    <name type="scientific">Paramecium pentaurelia</name>
    <dbReference type="NCBI Taxonomy" id="43138"/>
    <lineage>
        <taxon>Eukaryota</taxon>
        <taxon>Sar</taxon>
        <taxon>Alveolata</taxon>
        <taxon>Ciliophora</taxon>
        <taxon>Intramacronucleata</taxon>
        <taxon>Oligohymenophorea</taxon>
        <taxon>Peniculida</taxon>
        <taxon>Parameciidae</taxon>
        <taxon>Paramecium</taxon>
    </lineage>
</organism>
<gene>
    <name evidence="1" type="ORF">PPENT_87.1.T0610176</name>
</gene>
<dbReference type="AlphaFoldDB" id="A0A8S1VF95"/>
<keyword evidence="2" id="KW-1185">Reference proteome</keyword>
<name>A0A8S1VF95_9CILI</name>
<dbReference type="EMBL" id="CAJJDO010000061">
    <property type="protein sequence ID" value="CAD8174579.1"/>
    <property type="molecule type" value="Genomic_DNA"/>
</dbReference>
<accession>A0A8S1VF95</accession>
<protein>
    <submittedName>
        <fullName evidence="1">Uncharacterized protein</fullName>
    </submittedName>
</protein>
<comment type="caution">
    <text evidence="1">The sequence shown here is derived from an EMBL/GenBank/DDBJ whole genome shotgun (WGS) entry which is preliminary data.</text>
</comment>
<dbReference type="Proteomes" id="UP000689195">
    <property type="component" value="Unassembled WGS sequence"/>
</dbReference>
<proteinExistence type="predicted"/>
<evidence type="ECO:0000313" key="1">
    <source>
        <dbReference type="EMBL" id="CAD8174579.1"/>
    </source>
</evidence>
<evidence type="ECO:0000313" key="2">
    <source>
        <dbReference type="Proteomes" id="UP000689195"/>
    </source>
</evidence>